<dbReference type="SFLD" id="SFLDS00029">
    <property type="entry name" value="Radical_SAM"/>
    <property type="match status" value="1"/>
</dbReference>
<dbReference type="GO" id="GO:0051539">
    <property type="term" value="F:4 iron, 4 sulfur cluster binding"/>
    <property type="evidence" value="ECO:0007669"/>
    <property type="project" value="UniProtKB-KW"/>
</dbReference>
<keyword evidence="2" id="KW-0949">S-adenosyl-L-methionine</keyword>
<sequence>MDGTVGEIFHLILIKPSHYDDDGYPIQWLRSAIPSNTLACLNGIAEDCKARAVLGEDVELSIATYDETNLRVRPDAIVSSIKPGERALVAIVGVQTNQFPRAVDLAMTFRKAGLPVAIGGFHVSGCVAMLPDLPSDIRAAQQQGISLFAGEAEDGRFDIVLRDAYQGTLQPLYNFMSDLPDMTHQPHPMLPREHVRRTLGVTSSFDLGRGCPYQCSFCTIINVQGRKSRFRSPDDLEAIIRQNHAQGIHRFFITDDNFARNRNWEALFDRVIALRERERIKVKFTIQVDTLCHQIPGFVEKASKAGVSRVFIGLENINPDSLLGAKKRQNKITDYRAMLQAWKKRGVVTYAGYIIGFPNDTPETVARDIEIIKRELPVDVLEFFMLTPLPGSEDHQTLYRNGVWMDPDMNKYDINHAVTHHPRMTLAQWEETYRAAWHSFYSPEHMKTVMRRAVACGMKPGKVMIMMYWFFFSIQYEGVHPLESGYLRLKYRRDRRPSLPRESWLSFYPRYFFETVRKHVLMGYWIARMDFWRQQIMRDPNRKTYFDLALQADVPDELDSLEMFQTTRGGTEAVTKRRGEDAAREAIKARAAAE</sequence>
<evidence type="ECO:0000313" key="8">
    <source>
        <dbReference type="Proteomes" id="UP000001399"/>
    </source>
</evidence>
<dbReference type="SUPFAM" id="SSF102114">
    <property type="entry name" value="Radical SAM enzymes"/>
    <property type="match status" value="1"/>
</dbReference>
<dbReference type="Pfam" id="PF04055">
    <property type="entry name" value="Radical_SAM"/>
    <property type="match status" value="1"/>
</dbReference>
<keyword evidence="4" id="KW-0408">Iron</keyword>
<dbReference type="GO" id="GO:0046872">
    <property type="term" value="F:metal ion binding"/>
    <property type="evidence" value="ECO:0007669"/>
    <property type="project" value="UniProtKB-KW"/>
</dbReference>
<dbReference type="AlphaFoldDB" id="E3I2J3"/>
<dbReference type="InterPro" id="IPR023404">
    <property type="entry name" value="rSAM_horseshoe"/>
</dbReference>
<reference evidence="8" key="1">
    <citation type="journal article" date="2011" name="J. Bacteriol.">
        <title>Genome sequences of eight morphologically diverse alphaproteobacteria.</title>
        <authorList>
            <consortium name="US DOE Joint Genome Institute"/>
            <person name="Brown P.J."/>
            <person name="Kysela D.T."/>
            <person name="Buechlein A."/>
            <person name="Hemmerich C."/>
            <person name="Brun Y.V."/>
        </authorList>
    </citation>
    <scope>NUCLEOTIDE SEQUENCE [LARGE SCALE GENOMIC DNA]</scope>
    <source>
        <strain evidence="8">ATCC 17100 / ATH 3.1.1 / DSM 162 / LMG 4299</strain>
    </source>
</reference>
<dbReference type="InterPro" id="IPR034466">
    <property type="entry name" value="Methyltransferase_Class_B"/>
</dbReference>
<name>E3I2J3_RHOVT</name>
<dbReference type="eggNOG" id="COG1032">
    <property type="taxonomic scope" value="Bacteria"/>
</dbReference>
<evidence type="ECO:0000256" key="4">
    <source>
        <dbReference type="ARBA" id="ARBA00023004"/>
    </source>
</evidence>
<dbReference type="SMART" id="SM00729">
    <property type="entry name" value="Elp3"/>
    <property type="match status" value="1"/>
</dbReference>
<keyword evidence="5" id="KW-0411">Iron-sulfur</keyword>
<evidence type="ECO:0000256" key="5">
    <source>
        <dbReference type="ARBA" id="ARBA00023014"/>
    </source>
</evidence>
<evidence type="ECO:0000256" key="2">
    <source>
        <dbReference type="ARBA" id="ARBA00022691"/>
    </source>
</evidence>
<evidence type="ECO:0000313" key="7">
    <source>
        <dbReference type="EMBL" id="ADP71352.1"/>
    </source>
</evidence>
<dbReference type="CDD" id="cd01335">
    <property type="entry name" value="Radical_SAM"/>
    <property type="match status" value="1"/>
</dbReference>
<accession>E3I2J3</accession>
<dbReference type="InterPro" id="IPR051198">
    <property type="entry name" value="BchE-like"/>
</dbReference>
<dbReference type="InterPro" id="IPR058240">
    <property type="entry name" value="rSAM_sf"/>
</dbReference>
<comment type="cofactor">
    <cofactor evidence="1">
        <name>[4Fe-4S] cluster</name>
        <dbReference type="ChEBI" id="CHEBI:49883"/>
    </cofactor>
</comment>
<dbReference type="PROSITE" id="PS51918">
    <property type="entry name" value="RADICAL_SAM"/>
    <property type="match status" value="1"/>
</dbReference>
<dbReference type="Gene3D" id="3.80.30.20">
    <property type="entry name" value="tm_1862 like domain"/>
    <property type="match status" value="1"/>
</dbReference>
<gene>
    <name evidence="7" type="ordered locus">Rvan_2127</name>
</gene>
<keyword evidence="8" id="KW-1185">Reference proteome</keyword>
<dbReference type="Proteomes" id="UP000001399">
    <property type="component" value="Chromosome"/>
</dbReference>
<dbReference type="RefSeq" id="WP_013419735.1">
    <property type="nucleotide sequence ID" value="NC_014664.1"/>
</dbReference>
<dbReference type="STRING" id="648757.Rvan_2127"/>
<feature type="domain" description="Radical SAM core" evidence="6">
    <location>
        <begin position="197"/>
        <end position="427"/>
    </location>
</feature>
<dbReference type="GO" id="GO:0003824">
    <property type="term" value="F:catalytic activity"/>
    <property type="evidence" value="ECO:0007669"/>
    <property type="project" value="InterPro"/>
</dbReference>
<proteinExistence type="predicted"/>
<keyword evidence="3" id="KW-0479">Metal-binding</keyword>
<protein>
    <submittedName>
        <fullName evidence="7">Radical SAM domain protein</fullName>
    </submittedName>
</protein>
<dbReference type="EMBL" id="CP002292">
    <property type="protein sequence ID" value="ADP71352.1"/>
    <property type="molecule type" value="Genomic_DNA"/>
</dbReference>
<dbReference type="SFLD" id="SFLDG01123">
    <property type="entry name" value="methyltransferase_(Class_B)"/>
    <property type="match status" value="1"/>
</dbReference>
<dbReference type="HOGENOM" id="CLU_462985_0_0_5"/>
<dbReference type="InterPro" id="IPR006638">
    <property type="entry name" value="Elp3/MiaA/NifB-like_rSAM"/>
</dbReference>
<evidence type="ECO:0000259" key="6">
    <source>
        <dbReference type="PROSITE" id="PS51918"/>
    </source>
</evidence>
<dbReference type="InterPro" id="IPR007197">
    <property type="entry name" value="rSAM"/>
</dbReference>
<organism evidence="7 8">
    <name type="scientific">Rhodomicrobium vannielii (strain ATCC 17100 / DSM 162 / LMG 4299 / NCIMB 10020 / ATH 3.1.1)</name>
    <dbReference type="NCBI Taxonomy" id="648757"/>
    <lineage>
        <taxon>Bacteria</taxon>
        <taxon>Pseudomonadati</taxon>
        <taxon>Pseudomonadota</taxon>
        <taxon>Alphaproteobacteria</taxon>
        <taxon>Hyphomicrobiales</taxon>
        <taxon>Hyphomicrobiaceae</taxon>
        <taxon>Rhodomicrobium</taxon>
    </lineage>
</organism>
<evidence type="ECO:0000256" key="3">
    <source>
        <dbReference type="ARBA" id="ARBA00022723"/>
    </source>
</evidence>
<dbReference type="SFLD" id="SFLDG01082">
    <property type="entry name" value="B12-binding_domain_containing"/>
    <property type="match status" value="1"/>
</dbReference>
<dbReference type="OrthoDB" id="9801424at2"/>
<dbReference type="KEGG" id="rva:Rvan_2127"/>
<evidence type="ECO:0000256" key="1">
    <source>
        <dbReference type="ARBA" id="ARBA00001966"/>
    </source>
</evidence>
<dbReference type="PANTHER" id="PTHR43409">
    <property type="entry name" value="ANAEROBIC MAGNESIUM-PROTOPORPHYRIN IX MONOMETHYL ESTER CYCLASE-RELATED"/>
    <property type="match status" value="1"/>
</dbReference>